<feature type="region of interest" description="Disordered" evidence="1">
    <location>
        <begin position="259"/>
        <end position="299"/>
    </location>
</feature>
<dbReference type="AlphaFoldDB" id="A0A6C0J742"/>
<evidence type="ECO:0000256" key="1">
    <source>
        <dbReference type="SAM" id="MobiDB-lite"/>
    </source>
</evidence>
<protein>
    <submittedName>
        <fullName evidence="2">Uncharacterized protein</fullName>
    </submittedName>
</protein>
<name>A0A6C0J742_9ZZZZ</name>
<reference evidence="2" key="1">
    <citation type="journal article" date="2020" name="Nature">
        <title>Giant virus diversity and host interactions through global metagenomics.</title>
        <authorList>
            <person name="Schulz F."/>
            <person name="Roux S."/>
            <person name="Paez-Espino D."/>
            <person name="Jungbluth S."/>
            <person name="Walsh D.A."/>
            <person name="Denef V.J."/>
            <person name="McMahon K.D."/>
            <person name="Konstantinidis K.T."/>
            <person name="Eloe-Fadrosh E.A."/>
            <person name="Kyrpides N.C."/>
            <person name="Woyke T."/>
        </authorList>
    </citation>
    <scope>NUCLEOTIDE SEQUENCE</scope>
    <source>
        <strain evidence="2">GVMAG-M-3300025860-25</strain>
    </source>
</reference>
<sequence>MSTYIEKFNFYLKTFIQELITIFPENKDSFTQNYSLVLETDNVNSDEYVKEYMLGVSPYHSDISQKNNKLFLGDNELKFLRDTDFRNLWTKDLSDSTRENIWKYLQTLYVLGKKIVPEDDDVNQMLNELNALNNDEQTKSNIENHQKEMMDMIENISKITEKEQEKGDKPGVQQLFNNGIISDIAKELTNELDLDKLDLGNPQNMNEAFSNIMGGAGGNNFFDLISKVGEKIQSKVESGQINQTDLISEAQKMMGGLQNPEQMAKSMMNKNGFGKSKGPETTRERLRRKLDKKEKEAEQ</sequence>
<accession>A0A6C0J742</accession>
<evidence type="ECO:0000313" key="2">
    <source>
        <dbReference type="EMBL" id="QHU01479.1"/>
    </source>
</evidence>
<organism evidence="2">
    <name type="scientific">viral metagenome</name>
    <dbReference type="NCBI Taxonomy" id="1070528"/>
    <lineage>
        <taxon>unclassified sequences</taxon>
        <taxon>metagenomes</taxon>
        <taxon>organismal metagenomes</taxon>
    </lineage>
</organism>
<dbReference type="EMBL" id="MN740343">
    <property type="protein sequence ID" value="QHU01479.1"/>
    <property type="molecule type" value="Genomic_DNA"/>
</dbReference>
<proteinExistence type="predicted"/>